<protein>
    <recommendedName>
        <fullName evidence="1">DUF6532 domain-containing protein</fullName>
    </recommendedName>
</protein>
<gene>
    <name evidence="2" type="ORF">EW026_g1396</name>
</gene>
<sequence>MPKAVKIVDHSGRARQKDYDTVVKEVIKVARDLFEVRLLTADAFPSALLENEWVAAVWADACQHEGVKYCITPDLHKMLTCRGTHLRSELKIKGHKTVTMYYNLKAEQAREAVIRQHIYWHPAIGNLINEYIFGDQNSLRATIALASTCIEFCLKEWAEGHFDDTTFTVSENSVIFASHLADLDRFERLTMRHNLYRKLAAKLLTNVRYYAGLGDITDLAPTAGRMSDKVFENMVKAYEKRETTESESDVPDKSSDIEG</sequence>
<accession>A0A4S4KRK2</accession>
<evidence type="ECO:0000313" key="3">
    <source>
        <dbReference type="Proteomes" id="UP000309038"/>
    </source>
</evidence>
<dbReference type="Proteomes" id="UP000309038">
    <property type="component" value="Unassembled WGS sequence"/>
</dbReference>
<feature type="domain" description="DUF6532" evidence="1">
    <location>
        <begin position="30"/>
        <end position="186"/>
    </location>
</feature>
<dbReference type="EMBL" id="SGPJ01000028">
    <property type="protein sequence ID" value="THH01255.1"/>
    <property type="molecule type" value="Genomic_DNA"/>
</dbReference>
<evidence type="ECO:0000313" key="2">
    <source>
        <dbReference type="EMBL" id="THH01255.1"/>
    </source>
</evidence>
<name>A0A4S4KRK2_9APHY</name>
<proteinExistence type="predicted"/>
<dbReference type="InterPro" id="IPR045341">
    <property type="entry name" value="DUF6532"/>
</dbReference>
<comment type="caution">
    <text evidence="2">The sequence shown here is derived from an EMBL/GenBank/DDBJ whole genome shotgun (WGS) entry which is preliminary data.</text>
</comment>
<keyword evidence="3" id="KW-1185">Reference proteome</keyword>
<organism evidence="2 3">
    <name type="scientific">Hermanssonia centrifuga</name>
    <dbReference type="NCBI Taxonomy" id="98765"/>
    <lineage>
        <taxon>Eukaryota</taxon>
        <taxon>Fungi</taxon>
        <taxon>Dikarya</taxon>
        <taxon>Basidiomycota</taxon>
        <taxon>Agaricomycotina</taxon>
        <taxon>Agaricomycetes</taxon>
        <taxon>Polyporales</taxon>
        <taxon>Meruliaceae</taxon>
        <taxon>Hermanssonia</taxon>
    </lineage>
</organism>
<reference evidence="2 3" key="1">
    <citation type="submission" date="2019-02" db="EMBL/GenBank/DDBJ databases">
        <title>Genome sequencing of the rare red list fungi Phlebia centrifuga.</title>
        <authorList>
            <person name="Buettner E."/>
            <person name="Kellner H."/>
        </authorList>
    </citation>
    <scope>NUCLEOTIDE SEQUENCE [LARGE SCALE GENOMIC DNA]</scope>
    <source>
        <strain evidence="2 3">DSM 108282</strain>
    </source>
</reference>
<dbReference type="Pfam" id="PF20149">
    <property type="entry name" value="DUF6532"/>
    <property type="match status" value="1"/>
</dbReference>
<dbReference type="AlphaFoldDB" id="A0A4S4KRK2"/>
<evidence type="ECO:0000259" key="1">
    <source>
        <dbReference type="Pfam" id="PF20149"/>
    </source>
</evidence>